<comment type="caution">
    <text evidence="1">The sequence shown here is derived from an EMBL/GenBank/DDBJ whole genome shotgun (WGS) entry which is preliminary data.</text>
</comment>
<dbReference type="Proteomes" id="UP000611723">
    <property type="component" value="Unassembled WGS sequence"/>
</dbReference>
<proteinExistence type="predicted"/>
<dbReference type="InterPro" id="IPR009241">
    <property type="entry name" value="HigB-like"/>
</dbReference>
<organism evidence="1 2">
    <name type="scientific">Marivirga aurantiaca</name>
    <dbReference type="NCBI Taxonomy" id="2802615"/>
    <lineage>
        <taxon>Bacteria</taxon>
        <taxon>Pseudomonadati</taxon>
        <taxon>Bacteroidota</taxon>
        <taxon>Cytophagia</taxon>
        <taxon>Cytophagales</taxon>
        <taxon>Marivirgaceae</taxon>
        <taxon>Marivirga</taxon>
    </lineage>
</organism>
<protein>
    <submittedName>
        <fullName evidence="1">Type II toxin-antitoxin system RelE/ParE family toxin</fullName>
    </submittedName>
</protein>
<reference evidence="1" key="1">
    <citation type="submission" date="2021-01" db="EMBL/GenBank/DDBJ databases">
        <title>Marivirga aurantiaca sp. nov., isolated from intertidal surface sediments.</title>
        <authorList>
            <person name="Zhang M."/>
        </authorList>
    </citation>
    <scope>NUCLEOTIDE SEQUENCE</scope>
    <source>
        <strain evidence="1">S37H4</strain>
    </source>
</reference>
<accession>A0A934WXF6</accession>
<evidence type="ECO:0000313" key="2">
    <source>
        <dbReference type="Proteomes" id="UP000611723"/>
    </source>
</evidence>
<dbReference type="Pfam" id="PF05973">
    <property type="entry name" value="Gp49"/>
    <property type="match status" value="1"/>
</dbReference>
<dbReference type="AlphaFoldDB" id="A0A934WXF6"/>
<gene>
    <name evidence="1" type="ORF">JKA74_06875</name>
</gene>
<evidence type="ECO:0000313" key="1">
    <source>
        <dbReference type="EMBL" id="MBK6264754.1"/>
    </source>
</evidence>
<name>A0A934WXF6_9BACT</name>
<sequence>MKKKFEIKILTEARLFIEKLDQKTKEKVLYNLKKAQYVNDATVFKKLNDSIWEFRTLYKGSSIRILAFWDKEEYQSFVLATHGFNKKTNKAPKNEIEKAELIKRGYFNQKEDERK</sequence>
<keyword evidence="2" id="KW-1185">Reference proteome</keyword>
<dbReference type="EMBL" id="JAEQBW010000002">
    <property type="protein sequence ID" value="MBK6264754.1"/>
    <property type="molecule type" value="Genomic_DNA"/>
</dbReference>